<dbReference type="Proteomes" id="UP001055439">
    <property type="component" value="Chromosome 8"/>
</dbReference>
<dbReference type="EMBL" id="CP097510">
    <property type="protein sequence ID" value="URE42085.1"/>
    <property type="molecule type" value="Genomic_DNA"/>
</dbReference>
<keyword evidence="2" id="KW-1185">Reference proteome</keyword>
<gene>
    <name evidence="1" type="ORF">MUK42_12754</name>
</gene>
<sequence length="172" mass="18761">MLAFSTLSYCCGGHLLYVPTTSLYSRFEFPIAVRLSYVTSQASSDGLRARRWGNAKPPTNSDSRDRCQANNDVRKLLQVDERRRGRVRYTEVVGAACSQASVNGGVSAAAAAEKASACEEEISASTGRILPGAERSRLHLCPAADEQENSSRLIEFSPLMPCLPHEHGSQER</sequence>
<proteinExistence type="predicted"/>
<name>A0A9E7HXW4_9LILI</name>
<organism evidence="1 2">
    <name type="scientific">Musa troglodytarum</name>
    <name type="common">fe'i banana</name>
    <dbReference type="NCBI Taxonomy" id="320322"/>
    <lineage>
        <taxon>Eukaryota</taxon>
        <taxon>Viridiplantae</taxon>
        <taxon>Streptophyta</taxon>
        <taxon>Embryophyta</taxon>
        <taxon>Tracheophyta</taxon>
        <taxon>Spermatophyta</taxon>
        <taxon>Magnoliopsida</taxon>
        <taxon>Liliopsida</taxon>
        <taxon>Zingiberales</taxon>
        <taxon>Musaceae</taxon>
        <taxon>Musa</taxon>
    </lineage>
</organism>
<protein>
    <submittedName>
        <fullName evidence="1">Uncharacterized protein</fullName>
    </submittedName>
</protein>
<evidence type="ECO:0000313" key="2">
    <source>
        <dbReference type="Proteomes" id="UP001055439"/>
    </source>
</evidence>
<dbReference type="AlphaFoldDB" id="A0A9E7HXW4"/>
<reference evidence="1" key="1">
    <citation type="submission" date="2022-05" db="EMBL/GenBank/DDBJ databases">
        <title>The Musa troglodytarum L. genome provides insights into the mechanism of non-climacteric behaviour and enrichment of carotenoids.</title>
        <authorList>
            <person name="Wang J."/>
        </authorList>
    </citation>
    <scope>NUCLEOTIDE SEQUENCE</scope>
    <source>
        <tissue evidence="1">Leaf</tissue>
    </source>
</reference>
<accession>A0A9E7HXW4</accession>
<evidence type="ECO:0000313" key="1">
    <source>
        <dbReference type="EMBL" id="URE42085.1"/>
    </source>
</evidence>